<proteinExistence type="predicted"/>
<dbReference type="Gene3D" id="3.60.10.10">
    <property type="entry name" value="Endonuclease/exonuclease/phosphatase"/>
    <property type="match status" value="1"/>
</dbReference>
<dbReference type="EMBL" id="VGIR01000033">
    <property type="protein sequence ID" value="MBM3331539.1"/>
    <property type="molecule type" value="Genomic_DNA"/>
</dbReference>
<evidence type="ECO:0000313" key="3">
    <source>
        <dbReference type="Proteomes" id="UP000779900"/>
    </source>
</evidence>
<accession>A0A937XHL5</accession>
<dbReference type="Pfam" id="PF03372">
    <property type="entry name" value="Exo_endo_phos"/>
    <property type="match status" value="1"/>
</dbReference>
<dbReference type="AlphaFoldDB" id="A0A937XHL5"/>
<dbReference type="InterPro" id="IPR005135">
    <property type="entry name" value="Endo/exonuclease/phosphatase"/>
</dbReference>
<protein>
    <recommendedName>
        <fullName evidence="1">Endonuclease/exonuclease/phosphatase domain-containing protein</fullName>
    </recommendedName>
</protein>
<dbReference type="PANTHER" id="PTHR42834:SF1">
    <property type="entry name" value="ENDONUCLEASE_EXONUCLEASE_PHOSPHATASE FAMILY PROTEIN (AFU_ORTHOLOGUE AFUA_3G09210)"/>
    <property type="match status" value="1"/>
</dbReference>
<comment type="caution">
    <text evidence="2">The sequence shown here is derived from an EMBL/GenBank/DDBJ whole genome shotgun (WGS) entry which is preliminary data.</text>
</comment>
<feature type="domain" description="Endonuclease/exonuclease/phosphatase" evidence="1">
    <location>
        <begin position="29"/>
        <end position="318"/>
    </location>
</feature>
<dbReference type="PANTHER" id="PTHR42834">
    <property type="entry name" value="ENDONUCLEASE/EXONUCLEASE/PHOSPHATASE FAMILY PROTEIN (AFU_ORTHOLOGUE AFUA_3G09210)"/>
    <property type="match status" value="1"/>
</dbReference>
<dbReference type="GO" id="GO:0003824">
    <property type="term" value="F:catalytic activity"/>
    <property type="evidence" value="ECO:0007669"/>
    <property type="project" value="InterPro"/>
</dbReference>
<evidence type="ECO:0000259" key="1">
    <source>
        <dbReference type="Pfam" id="PF03372"/>
    </source>
</evidence>
<dbReference type="SUPFAM" id="SSF56219">
    <property type="entry name" value="DNase I-like"/>
    <property type="match status" value="1"/>
</dbReference>
<name>A0A937XHL5_UNCW3</name>
<evidence type="ECO:0000313" key="2">
    <source>
        <dbReference type="EMBL" id="MBM3331539.1"/>
    </source>
</evidence>
<dbReference type="Proteomes" id="UP000779900">
    <property type="component" value="Unassembled WGS sequence"/>
</dbReference>
<reference evidence="2" key="1">
    <citation type="submission" date="2019-03" db="EMBL/GenBank/DDBJ databases">
        <title>Lake Tanganyika Metagenome-Assembled Genomes (MAGs).</title>
        <authorList>
            <person name="Tran P."/>
        </authorList>
    </citation>
    <scope>NUCLEOTIDE SEQUENCE</scope>
    <source>
        <strain evidence="2">K_DeepCast_150m_m2_040</strain>
    </source>
</reference>
<sequence length="333" mass="37947">MRESVELTVEQIQSADTRPGSQRVRFKLLTFNVHNLGRADNSDDRTYRAKKDYLVDVLMRLAPDVTVTDEVREPESFDELADDLGGYSYRFLGDAPPVNRRIQIGILSRFPILERGQWREFPVVLPGPCGETMRMAFRRALPWSRLELPNGETLLVVAVHLKSRRAAAEEIPGSESYRRRRLLGRSLSNLIRIAESAGLRCLLDEVMDRKTADHYAVLGDFNDTPNSTALSLVMGLEDEEGSELMQSEERRLFQVLWRAPLDRTFSYVGRGQRHLFDHILVSQRLSLGQVAAGVESQLLEAERRQHSDHPDGYPRSDHAPVWAAFELPLRPES</sequence>
<gene>
    <name evidence="2" type="ORF">FJY68_06760</name>
</gene>
<organism evidence="2 3">
    <name type="scientific">candidate division WOR-3 bacterium</name>
    <dbReference type="NCBI Taxonomy" id="2052148"/>
    <lineage>
        <taxon>Bacteria</taxon>
        <taxon>Bacteria division WOR-3</taxon>
    </lineage>
</organism>
<dbReference type="InterPro" id="IPR036691">
    <property type="entry name" value="Endo/exonu/phosph_ase_sf"/>
</dbReference>